<feature type="domain" description="Protein kinase" evidence="2">
    <location>
        <begin position="45"/>
        <end position="393"/>
    </location>
</feature>
<reference evidence="3 4" key="1">
    <citation type="journal article" date="2017" name="Curr. Biol.">
        <title>Genome architecture and evolution of a unichromosomal asexual nematode.</title>
        <authorList>
            <person name="Fradin H."/>
            <person name="Zegar C."/>
            <person name="Gutwein M."/>
            <person name="Lucas J."/>
            <person name="Kovtun M."/>
            <person name="Corcoran D."/>
            <person name="Baugh L.R."/>
            <person name="Kiontke K."/>
            <person name="Gunsalus K."/>
            <person name="Fitch D.H."/>
            <person name="Piano F."/>
        </authorList>
    </citation>
    <scope>NUCLEOTIDE SEQUENCE [LARGE SCALE GENOMIC DNA]</scope>
    <source>
        <strain evidence="3">PF1309</strain>
    </source>
</reference>
<evidence type="ECO:0000313" key="3">
    <source>
        <dbReference type="EMBL" id="PAV82213.1"/>
    </source>
</evidence>
<dbReference type="OrthoDB" id="2687620at2759"/>
<protein>
    <recommendedName>
        <fullName evidence="2">Protein kinase domain-containing protein</fullName>
    </recommendedName>
</protein>
<dbReference type="Proteomes" id="UP000218231">
    <property type="component" value="Unassembled WGS sequence"/>
</dbReference>
<evidence type="ECO:0000313" key="4">
    <source>
        <dbReference type="Proteomes" id="UP000218231"/>
    </source>
</evidence>
<dbReference type="InterPro" id="IPR000719">
    <property type="entry name" value="Prot_kinase_dom"/>
</dbReference>
<dbReference type="PANTHER" id="PTHR11909">
    <property type="entry name" value="CASEIN KINASE-RELATED"/>
    <property type="match status" value="1"/>
</dbReference>
<dbReference type="GO" id="GO:0004672">
    <property type="term" value="F:protein kinase activity"/>
    <property type="evidence" value="ECO:0007669"/>
    <property type="project" value="InterPro"/>
</dbReference>
<dbReference type="Pfam" id="PF00069">
    <property type="entry name" value="Pkinase"/>
    <property type="match status" value="1"/>
</dbReference>
<sequence length="394" mass="45459">MAMRDHHHAEGGQANQGHTTPGQLHTEFKKDSPPLLGKGHVLDFYAIKEMISLGGFGQIFSGYDIRTQEPVAIKVESNNALVTLLRNEGTCLQHLHQTYSCNGENVDKAPFLKFLAYGKTEIVRFLVMEQCGKNLRELKRETSKDQFSMTTSLYIMQEMVTALRYMHNAGWIHRDVKPANFCIGLEDVRRIYLIDFGMCRYYLQTDGSLKPRQSHASFHGTVRYVSLNVHDRQDISRWDDLWSLFYVTVEHMCSQLPWRMVNDRDKVAQMKRAFSPETLKYGEDSHMPHAIAFLKYYLDSAASDPANYFYYAPPYSTFLAETTNELSCRGYTCNTLLDWQRTTSDEQSDNSPMSDYVANHFRQSPADEAIAKQAYQEICDKRRQVQNSCSVYYI</sequence>
<dbReference type="AlphaFoldDB" id="A0A2A2L7R0"/>
<dbReference type="PROSITE" id="PS50011">
    <property type="entry name" value="PROTEIN_KINASE_DOM"/>
    <property type="match status" value="1"/>
</dbReference>
<name>A0A2A2L7R0_9BILA</name>
<proteinExistence type="predicted"/>
<dbReference type="InterPro" id="IPR050235">
    <property type="entry name" value="CK1_Ser-Thr_kinase"/>
</dbReference>
<evidence type="ECO:0000259" key="2">
    <source>
        <dbReference type="PROSITE" id="PS50011"/>
    </source>
</evidence>
<dbReference type="STRING" id="2018661.A0A2A2L7R0"/>
<dbReference type="Gene3D" id="1.10.510.10">
    <property type="entry name" value="Transferase(Phosphotransferase) domain 1"/>
    <property type="match status" value="1"/>
</dbReference>
<dbReference type="EMBL" id="LIAE01007073">
    <property type="protein sequence ID" value="PAV82213.1"/>
    <property type="molecule type" value="Genomic_DNA"/>
</dbReference>
<feature type="compositionally biased region" description="Polar residues" evidence="1">
    <location>
        <begin position="13"/>
        <end position="23"/>
    </location>
</feature>
<dbReference type="SMART" id="SM00220">
    <property type="entry name" value="S_TKc"/>
    <property type="match status" value="1"/>
</dbReference>
<dbReference type="GO" id="GO:0005524">
    <property type="term" value="F:ATP binding"/>
    <property type="evidence" value="ECO:0007669"/>
    <property type="project" value="InterPro"/>
</dbReference>
<comment type="caution">
    <text evidence="3">The sequence shown here is derived from an EMBL/GenBank/DDBJ whole genome shotgun (WGS) entry which is preliminary data.</text>
</comment>
<dbReference type="InterPro" id="IPR011009">
    <property type="entry name" value="Kinase-like_dom_sf"/>
</dbReference>
<organism evidence="3 4">
    <name type="scientific">Diploscapter pachys</name>
    <dbReference type="NCBI Taxonomy" id="2018661"/>
    <lineage>
        <taxon>Eukaryota</taxon>
        <taxon>Metazoa</taxon>
        <taxon>Ecdysozoa</taxon>
        <taxon>Nematoda</taxon>
        <taxon>Chromadorea</taxon>
        <taxon>Rhabditida</taxon>
        <taxon>Rhabditina</taxon>
        <taxon>Rhabditomorpha</taxon>
        <taxon>Rhabditoidea</taxon>
        <taxon>Rhabditidae</taxon>
        <taxon>Diploscapter</taxon>
    </lineage>
</organism>
<keyword evidence="4" id="KW-1185">Reference proteome</keyword>
<feature type="region of interest" description="Disordered" evidence="1">
    <location>
        <begin position="1"/>
        <end position="32"/>
    </location>
</feature>
<dbReference type="SUPFAM" id="SSF56112">
    <property type="entry name" value="Protein kinase-like (PK-like)"/>
    <property type="match status" value="1"/>
</dbReference>
<evidence type="ECO:0000256" key="1">
    <source>
        <dbReference type="SAM" id="MobiDB-lite"/>
    </source>
</evidence>
<accession>A0A2A2L7R0</accession>
<gene>
    <name evidence="3" type="ORF">WR25_21799</name>
</gene>